<dbReference type="Proteomes" id="UP001217089">
    <property type="component" value="Unassembled WGS sequence"/>
</dbReference>
<dbReference type="Pfam" id="PF14226">
    <property type="entry name" value="DIOX_N"/>
    <property type="match status" value="1"/>
</dbReference>
<comment type="caution">
    <text evidence="3">The sequence shown here is derived from an EMBL/GenBank/DDBJ whole genome shotgun (WGS) entry which is preliminary data.</text>
</comment>
<dbReference type="SUPFAM" id="SSF51197">
    <property type="entry name" value="Clavaminate synthase-like"/>
    <property type="match status" value="1"/>
</dbReference>
<evidence type="ECO:0000259" key="2">
    <source>
        <dbReference type="PROSITE" id="PS51471"/>
    </source>
</evidence>
<dbReference type="Pfam" id="PF03171">
    <property type="entry name" value="2OG-FeII_Oxy"/>
    <property type="match status" value="1"/>
</dbReference>
<evidence type="ECO:0000256" key="1">
    <source>
        <dbReference type="RuleBase" id="RU003682"/>
    </source>
</evidence>
<comment type="similarity">
    <text evidence="1">Belongs to the iron/ascorbate-dependent oxidoreductase family.</text>
</comment>
<keyword evidence="4" id="KW-1185">Reference proteome</keyword>
<dbReference type="PRINTS" id="PR00682">
    <property type="entry name" value="IPNSYNTHASE"/>
</dbReference>
<protein>
    <recommendedName>
        <fullName evidence="2">Fe2OG dioxygenase domain-containing protein</fullName>
    </recommendedName>
</protein>
<accession>A0ABQ9E8F3</accession>
<sequence length="342" mass="40132">MYFLEFNDRTGRMTQQYLNLPVIDLADSKYKRKEFAAKIVDSLENIGFLFVDNVPGLDYDKLYQCNQWFFQQPDDVKKRLTRKAWNPENNNVYRGYFPVVPTEPSRKEAFEFAKDVLPGSVSPDNWFYEKSVWPKEDGEFPFKKTLCEFYELMHKTALELLSLCALGLGLPEDYFEYMFRDKPMSTFRLLHYPPWDSKPVDSAKIEDGKLLVTPDHADTEYLTLLTTFNYSGLEILTSDGKWAEITPRPHSLVINIGETFAKMTGGRFKATRHRVIDIGVDRYSTAFFFTPSFDTDVGFNILDTKREANIGKEELFGPYQLRRMKYEKKYFEFRDLPDILFL</sequence>
<dbReference type="InterPro" id="IPR027443">
    <property type="entry name" value="IPNS-like_sf"/>
</dbReference>
<dbReference type="InterPro" id="IPR044861">
    <property type="entry name" value="IPNS-like_FE2OG_OXY"/>
</dbReference>
<name>A0ABQ9E8F3_TEGGR</name>
<dbReference type="InterPro" id="IPR050231">
    <property type="entry name" value="Iron_ascorbate_oxido_reductase"/>
</dbReference>
<dbReference type="PROSITE" id="PS51471">
    <property type="entry name" value="FE2OG_OXY"/>
    <property type="match status" value="1"/>
</dbReference>
<keyword evidence="1" id="KW-0479">Metal-binding</keyword>
<evidence type="ECO:0000313" key="4">
    <source>
        <dbReference type="Proteomes" id="UP001217089"/>
    </source>
</evidence>
<gene>
    <name evidence="3" type="ORF">KUTeg_020584</name>
</gene>
<reference evidence="3 4" key="1">
    <citation type="submission" date="2022-12" db="EMBL/GenBank/DDBJ databases">
        <title>Chromosome-level genome of Tegillarca granosa.</title>
        <authorList>
            <person name="Kim J."/>
        </authorList>
    </citation>
    <scope>NUCLEOTIDE SEQUENCE [LARGE SCALE GENOMIC DNA]</scope>
    <source>
        <strain evidence="3">Teg-2019</strain>
        <tissue evidence="3">Adductor muscle</tissue>
    </source>
</reference>
<dbReference type="Gene3D" id="2.60.120.330">
    <property type="entry name" value="B-lactam Antibiotic, Isopenicillin N Synthase, Chain"/>
    <property type="match status" value="1"/>
</dbReference>
<proteinExistence type="inferred from homology"/>
<dbReference type="InterPro" id="IPR026992">
    <property type="entry name" value="DIOX_N"/>
</dbReference>
<evidence type="ECO:0000313" key="3">
    <source>
        <dbReference type="EMBL" id="KAJ8301597.1"/>
    </source>
</evidence>
<organism evidence="3 4">
    <name type="scientific">Tegillarca granosa</name>
    <name type="common">Malaysian cockle</name>
    <name type="synonym">Anadara granosa</name>
    <dbReference type="NCBI Taxonomy" id="220873"/>
    <lineage>
        <taxon>Eukaryota</taxon>
        <taxon>Metazoa</taxon>
        <taxon>Spiralia</taxon>
        <taxon>Lophotrochozoa</taxon>
        <taxon>Mollusca</taxon>
        <taxon>Bivalvia</taxon>
        <taxon>Autobranchia</taxon>
        <taxon>Pteriomorphia</taxon>
        <taxon>Arcoida</taxon>
        <taxon>Arcoidea</taxon>
        <taxon>Arcidae</taxon>
        <taxon>Tegillarca</taxon>
    </lineage>
</organism>
<dbReference type="EMBL" id="JARBDR010000918">
    <property type="protein sequence ID" value="KAJ8301597.1"/>
    <property type="molecule type" value="Genomic_DNA"/>
</dbReference>
<dbReference type="PANTHER" id="PTHR47990">
    <property type="entry name" value="2-OXOGLUTARATE (2OG) AND FE(II)-DEPENDENT OXYGENASE SUPERFAMILY PROTEIN-RELATED"/>
    <property type="match status" value="1"/>
</dbReference>
<keyword evidence="1" id="KW-0408">Iron</keyword>
<feature type="domain" description="Fe2OG dioxygenase" evidence="2">
    <location>
        <begin position="182"/>
        <end position="291"/>
    </location>
</feature>
<keyword evidence="1" id="KW-0560">Oxidoreductase</keyword>
<dbReference type="InterPro" id="IPR005123">
    <property type="entry name" value="Oxoglu/Fe-dep_dioxygenase_dom"/>
</dbReference>